<dbReference type="Proteomes" id="UP000528457">
    <property type="component" value="Unassembled WGS sequence"/>
</dbReference>
<sequence>MHAISKIDTSKKTIAILSSSRRNGNTAKFLELLQDYWPMDFVYLEDHDIQPYDYHYRQQDDDFHPIMQRVLAYEHIIFASPIYWYSVPPAMKAFLDRISDYMSLENLKEDGRKLRDKKAYVLTTSCSSEASKTFISMFRDTFNHLGMDYQGFVHANCADGFIANRERAQCEEFALRDKKIWRHIKHSLQACAF</sequence>
<evidence type="ECO:0000259" key="3">
    <source>
        <dbReference type="Pfam" id="PF02525"/>
    </source>
</evidence>
<evidence type="ECO:0000256" key="1">
    <source>
        <dbReference type="ARBA" id="ARBA00022630"/>
    </source>
</evidence>
<evidence type="ECO:0000256" key="2">
    <source>
        <dbReference type="ARBA" id="ARBA00022643"/>
    </source>
</evidence>
<keyword evidence="1" id="KW-0285">Flavoprotein</keyword>
<gene>
    <name evidence="4" type="ORF">HNR48_001238</name>
</gene>
<dbReference type="Pfam" id="PF02525">
    <property type="entry name" value="Flavodoxin_2"/>
    <property type="match status" value="1"/>
</dbReference>
<name>A0A7X0JT54_9GAMM</name>
<dbReference type="PANTHER" id="PTHR43278">
    <property type="entry name" value="NAD(P)H-DEPENDENT FMN-CONTAINING OXIDOREDUCTASE YWQN-RELATED"/>
    <property type="match status" value="1"/>
</dbReference>
<dbReference type="InterPro" id="IPR051796">
    <property type="entry name" value="ISF_SsuE-like"/>
</dbReference>
<dbReference type="Gene3D" id="3.40.50.360">
    <property type="match status" value="1"/>
</dbReference>
<evidence type="ECO:0000313" key="5">
    <source>
        <dbReference type="Proteomes" id="UP000528457"/>
    </source>
</evidence>
<accession>A0A7X0JT54</accession>
<reference evidence="4 5" key="1">
    <citation type="submission" date="2020-08" db="EMBL/GenBank/DDBJ databases">
        <title>Genomic Encyclopedia of Type Strains, Phase IV (KMG-IV): sequencing the most valuable type-strain genomes for metagenomic binning, comparative biology and taxonomic classification.</title>
        <authorList>
            <person name="Goeker M."/>
        </authorList>
    </citation>
    <scope>NUCLEOTIDE SEQUENCE [LARGE SCALE GENOMIC DNA]</scope>
    <source>
        <strain evidence="4 5">DSM 22368</strain>
    </source>
</reference>
<dbReference type="RefSeq" id="WP_166849800.1">
    <property type="nucleotide sequence ID" value="NZ_JAAONY010000001.1"/>
</dbReference>
<dbReference type="EMBL" id="JACHHT010000001">
    <property type="protein sequence ID" value="MBB6520960.1"/>
    <property type="molecule type" value="Genomic_DNA"/>
</dbReference>
<dbReference type="InterPro" id="IPR029039">
    <property type="entry name" value="Flavoprotein-like_sf"/>
</dbReference>
<dbReference type="SUPFAM" id="SSF52218">
    <property type="entry name" value="Flavoproteins"/>
    <property type="match status" value="1"/>
</dbReference>
<feature type="domain" description="Flavodoxin-like fold" evidence="3">
    <location>
        <begin position="21"/>
        <end position="167"/>
    </location>
</feature>
<dbReference type="InParanoid" id="A0A7X0JT54"/>
<comment type="caution">
    <text evidence="4">The sequence shown here is derived from an EMBL/GenBank/DDBJ whole genome shotgun (WGS) entry which is preliminary data.</text>
</comment>
<protein>
    <submittedName>
        <fullName evidence="4">Multimeric flavodoxin WrbA</fullName>
    </submittedName>
</protein>
<organism evidence="4 5">
    <name type="scientific">Pseudoteredinibacter isoporae</name>
    <dbReference type="NCBI Taxonomy" id="570281"/>
    <lineage>
        <taxon>Bacteria</taxon>
        <taxon>Pseudomonadati</taxon>
        <taxon>Pseudomonadota</taxon>
        <taxon>Gammaproteobacteria</taxon>
        <taxon>Cellvibrionales</taxon>
        <taxon>Cellvibrionaceae</taxon>
        <taxon>Pseudoteredinibacter</taxon>
    </lineage>
</organism>
<dbReference type="AlphaFoldDB" id="A0A7X0JT54"/>
<keyword evidence="2" id="KW-0288">FMN</keyword>
<evidence type="ECO:0000313" key="4">
    <source>
        <dbReference type="EMBL" id="MBB6520960.1"/>
    </source>
</evidence>
<dbReference type="InterPro" id="IPR003680">
    <property type="entry name" value="Flavodoxin_fold"/>
</dbReference>
<proteinExistence type="predicted"/>
<keyword evidence="5" id="KW-1185">Reference proteome</keyword>
<dbReference type="PANTHER" id="PTHR43278:SF4">
    <property type="entry name" value="NAD(P)H-DEPENDENT FMN-CONTAINING OXIDOREDUCTASE YWQN-RELATED"/>
    <property type="match status" value="1"/>
</dbReference>